<keyword evidence="2" id="KW-1185">Reference proteome</keyword>
<dbReference type="Proteomes" id="UP000007073">
    <property type="component" value="Chromosome"/>
</dbReference>
<reference evidence="1 2" key="1">
    <citation type="submission" date="2005-10" db="EMBL/GenBank/DDBJ databases">
        <title>Complete sequence of Geobacter metallireducens GS-15.</title>
        <authorList>
            <consortium name="US DOE Joint Genome Institute"/>
            <person name="Copeland A."/>
            <person name="Lucas S."/>
            <person name="Lapidus A."/>
            <person name="Barry K."/>
            <person name="Detter J.C."/>
            <person name="Glavina T."/>
            <person name="Hammon N."/>
            <person name="Israni S."/>
            <person name="Pitluck S."/>
            <person name="Di Bartolo G."/>
            <person name="Chain P."/>
            <person name="Schmutz J."/>
            <person name="Larimer F."/>
            <person name="Land M."/>
            <person name="Kyrpides N."/>
            <person name="Ivanova N."/>
            <person name="Richardson P."/>
        </authorList>
    </citation>
    <scope>NUCLEOTIDE SEQUENCE [LARGE SCALE GENOMIC DNA]</scope>
    <source>
        <strain evidence="2">ATCC 53774 / DSM 7210 / GS-15</strain>
    </source>
</reference>
<dbReference type="HOGENOM" id="CLU_2861371_0_0_7"/>
<accession>J9JEN8</accession>
<evidence type="ECO:0000313" key="2">
    <source>
        <dbReference type="Proteomes" id="UP000007073"/>
    </source>
</evidence>
<name>J9JEN8_GEOMG</name>
<gene>
    <name evidence="1" type="ordered locus">Gmet_3618</name>
</gene>
<sequence>MSSVHYLGDHIEEGEIEIARQIVEIAKAGQYDGAERQVKRPRSRFKPGEKYGVESRWGKMFHMR</sequence>
<reference evidence="1 2" key="2">
    <citation type="journal article" date="2009" name="BMC Microbiol.">
        <title>The genome sequence of Geobacter metallireducens: features of metabolism, physiology and regulation common and dissimilar to Geobacter sulfurreducens.</title>
        <authorList>
            <person name="Aklujkar M."/>
            <person name="Krushkal J."/>
            <person name="DiBartolo G."/>
            <person name="Lapidus A."/>
            <person name="Land M.L."/>
            <person name="Lovley D.R."/>
        </authorList>
    </citation>
    <scope>NUCLEOTIDE SEQUENCE [LARGE SCALE GENOMIC DNA]</scope>
    <source>
        <strain evidence="2">ATCC 53774 / DSM 7210 / GS-15</strain>
    </source>
</reference>
<proteinExistence type="predicted"/>
<dbReference type="STRING" id="269799.Gmet_3618"/>
<protein>
    <submittedName>
        <fullName evidence="1">Uncharacterized protein</fullName>
    </submittedName>
</protein>
<dbReference type="EMBL" id="CP000148">
    <property type="protein sequence ID" value="AFR42836.1"/>
    <property type="molecule type" value="Genomic_DNA"/>
</dbReference>
<evidence type="ECO:0000313" key="1">
    <source>
        <dbReference type="EMBL" id="AFR42836.1"/>
    </source>
</evidence>
<organism evidence="1 2">
    <name type="scientific">Geobacter metallireducens (strain ATCC 53774 / DSM 7210 / GS-15)</name>
    <dbReference type="NCBI Taxonomy" id="269799"/>
    <lineage>
        <taxon>Bacteria</taxon>
        <taxon>Pseudomonadati</taxon>
        <taxon>Thermodesulfobacteriota</taxon>
        <taxon>Desulfuromonadia</taxon>
        <taxon>Geobacterales</taxon>
        <taxon>Geobacteraceae</taxon>
        <taxon>Geobacter</taxon>
    </lineage>
</organism>
<dbReference type="AlphaFoldDB" id="J9JEN8"/>
<dbReference type="KEGG" id="gme:Gmet_3618"/>